<dbReference type="EMBL" id="KZ678151">
    <property type="protein sequence ID" value="PSN59972.1"/>
    <property type="molecule type" value="Genomic_DNA"/>
</dbReference>
<evidence type="ECO:0000313" key="1">
    <source>
        <dbReference type="EMBL" id="PSN59972.1"/>
    </source>
</evidence>
<gene>
    <name evidence="1" type="ORF">BS50DRAFT_564572</name>
</gene>
<sequence>MDSASASANRVTGVGWNVNPIEHPMTAAWSLPIEDSEFRSLIRGFQPEAMEDRWMCCTDGPDQQGSIVVHIYRSWTRKEQFQLKAKALTVDGEAGGNGTSGAEITEIKWDRGSEPNEVAEPQAKDLAAMVCRYVLGCKLEAWP</sequence>
<protein>
    <submittedName>
        <fullName evidence="1">Uncharacterized protein</fullName>
    </submittedName>
</protein>
<dbReference type="AlphaFoldDB" id="A0A2T2N3E9"/>
<organism evidence="1 2">
    <name type="scientific">Corynespora cassiicola Philippines</name>
    <dbReference type="NCBI Taxonomy" id="1448308"/>
    <lineage>
        <taxon>Eukaryota</taxon>
        <taxon>Fungi</taxon>
        <taxon>Dikarya</taxon>
        <taxon>Ascomycota</taxon>
        <taxon>Pezizomycotina</taxon>
        <taxon>Dothideomycetes</taxon>
        <taxon>Pleosporomycetidae</taxon>
        <taxon>Pleosporales</taxon>
        <taxon>Corynesporascaceae</taxon>
        <taxon>Corynespora</taxon>
    </lineage>
</organism>
<dbReference type="STRING" id="1448308.A0A2T2N3E9"/>
<name>A0A2T2N3E9_CORCC</name>
<dbReference type="OrthoDB" id="4521980at2759"/>
<keyword evidence="2" id="KW-1185">Reference proteome</keyword>
<dbReference type="Proteomes" id="UP000240883">
    <property type="component" value="Unassembled WGS sequence"/>
</dbReference>
<accession>A0A2T2N3E9</accession>
<reference evidence="1 2" key="1">
    <citation type="journal article" date="2018" name="Front. Microbiol.">
        <title>Genome-Wide Analysis of Corynespora cassiicola Leaf Fall Disease Putative Effectors.</title>
        <authorList>
            <person name="Lopez D."/>
            <person name="Ribeiro S."/>
            <person name="Label P."/>
            <person name="Fumanal B."/>
            <person name="Venisse J.S."/>
            <person name="Kohler A."/>
            <person name="de Oliveira R.R."/>
            <person name="Labutti K."/>
            <person name="Lipzen A."/>
            <person name="Lail K."/>
            <person name="Bauer D."/>
            <person name="Ohm R.A."/>
            <person name="Barry K.W."/>
            <person name="Spatafora J."/>
            <person name="Grigoriev I.V."/>
            <person name="Martin F.M."/>
            <person name="Pujade-Renaud V."/>
        </authorList>
    </citation>
    <scope>NUCLEOTIDE SEQUENCE [LARGE SCALE GENOMIC DNA]</scope>
    <source>
        <strain evidence="1 2">Philippines</strain>
    </source>
</reference>
<proteinExistence type="predicted"/>
<evidence type="ECO:0000313" key="2">
    <source>
        <dbReference type="Proteomes" id="UP000240883"/>
    </source>
</evidence>